<organism evidence="2 3">
    <name type="scientific">Artemia franciscana</name>
    <name type="common">Brine shrimp</name>
    <name type="synonym">Artemia sanfranciscana</name>
    <dbReference type="NCBI Taxonomy" id="6661"/>
    <lineage>
        <taxon>Eukaryota</taxon>
        <taxon>Metazoa</taxon>
        <taxon>Ecdysozoa</taxon>
        <taxon>Arthropoda</taxon>
        <taxon>Crustacea</taxon>
        <taxon>Branchiopoda</taxon>
        <taxon>Anostraca</taxon>
        <taxon>Artemiidae</taxon>
        <taxon>Artemia</taxon>
    </lineage>
</organism>
<evidence type="ECO:0000313" key="2">
    <source>
        <dbReference type="EMBL" id="KAK2727862.1"/>
    </source>
</evidence>
<name>A0AA88IWQ7_ARTSF</name>
<reference evidence="2" key="1">
    <citation type="submission" date="2023-07" db="EMBL/GenBank/DDBJ databases">
        <title>Chromosome-level genome assembly of Artemia franciscana.</title>
        <authorList>
            <person name="Jo E."/>
        </authorList>
    </citation>
    <scope>NUCLEOTIDE SEQUENCE</scope>
    <source>
        <tissue evidence="2">Whole body</tissue>
    </source>
</reference>
<evidence type="ECO:0000313" key="3">
    <source>
        <dbReference type="Proteomes" id="UP001187531"/>
    </source>
</evidence>
<feature type="coiled-coil region" evidence="1">
    <location>
        <begin position="109"/>
        <end position="182"/>
    </location>
</feature>
<keyword evidence="3" id="KW-1185">Reference proteome</keyword>
<evidence type="ECO:0000256" key="1">
    <source>
        <dbReference type="SAM" id="Coils"/>
    </source>
</evidence>
<dbReference type="SUPFAM" id="SSF57850">
    <property type="entry name" value="RING/U-box"/>
    <property type="match status" value="1"/>
</dbReference>
<dbReference type="CDD" id="cd16449">
    <property type="entry name" value="RING-HC"/>
    <property type="match status" value="1"/>
</dbReference>
<dbReference type="GO" id="GO:0000795">
    <property type="term" value="C:synaptonemal complex"/>
    <property type="evidence" value="ECO:0007669"/>
    <property type="project" value="InterPro"/>
</dbReference>
<comment type="caution">
    <text evidence="2">The sequence shown here is derived from an EMBL/GenBank/DDBJ whole genome shotgun (WGS) entry which is preliminary data.</text>
</comment>
<dbReference type="GO" id="GO:0061630">
    <property type="term" value="F:ubiquitin protein ligase activity"/>
    <property type="evidence" value="ECO:0007669"/>
    <property type="project" value="InterPro"/>
</dbReference>
<dbReference type="Gene3D" id="3.30.40.10">
    <property type="entry name" value="Zinc/RING finger domain, C3HC4 (zinc finger)"/>
    <property type="match status" value="1"/>
</dbReference>
<dbReference type="AlphaFoldDB" id="A0AA88IWQ7"/>
<keyword evidence="1" id="KW-0175">Coiled coil</keyword>
<dbReference type="InterPro" id="IPR013083">
    <property type="entry name" value="Znf_RING/FYVE/PHD"/>
</dbReference>
<gene>
    <name evidence="2" type="ORF">QYM36_008368</name>
</gene>
<dbReference type="GO" id="GO:0007131">
    <property type="term" value="P:reciprocal meiotic recombination"/>
    <property type="evidence" value="ECO:0007669"/>
    <property type="project" value="InterPro"/>
</dbReference>
<dbReference type="Proteomes" id="UP001187531">
    <property type="component" value="Unassembled WGS sequence"/>
</dbReference>
<sequence>MDSGGFFCNNKECRKSISGRAWATACSHVFCHSCGSKMLNKIPTSCPACDTLLRKQFEALNLDLDPSEEFKSMIVAGLKPETIFEIAQRGISFWTYQKCQDLLFNQATIQALTENNDILEKGYQDILEKRDRELNGLRSQLENRVHDVEKLQKQVSELTEIIAEKTRRNQKLQAANEDYRRRIEFGTLGNRLKCGTNPMVTPASERRPQGSTMGSFQFGMFSSATPKVSQAAPRTMPGNVSAMPRNATGKKSFGLNATFDYGTFRK</sequence>
<evidence type="ECO:0008006" key="4">
    <source>
        <dbReference type="Google" id="ProtNLM"/>
    </source>
</evidence>
<dbReference type="EMBL" id="JAVRJZ010000001">
    <property type="protein sequence ID" value="KAK2727862.1"/>
    <property type="molecule type" value="Genomic_DNA"/>
</dbReference>
<protein>
    <recommendedName>
        <fullName evidence="4">RING-type domain-containing protein</fullName>
    </recommendedName>
</protein>
<accession>A0AA88IWQ7</accession>
<dbReference type="PANTHER" id="PTHR14305">
    <property type="entry name" value="E3 UBIQUITIN-PROTEIN LIGASE CCNB1IP1"/>
    <property type="match status" value="1"/>
</dbReference>
<dbReference type="PANTHER" id="PTHR14305:SF0">
    <property type="entry name" value="E3 UBIQUITIN-PROTEIN LIGASE CCNB1IP1"/>
    <property type="match status" value="1"/>
</dbReference>
<proteinExistence type="predicted"/>
<dbReference type="InterPro" id="IPR042448">
    <property type="entry name" value="CCNB1IP1"/>
</dbReference>